<evidence type="ECO:0000256" key="5">
    <source>
        <dbReference type="ARBA" id="ARBA00004922"/>
    </source>
</evidence>
<keyword evidence="20" id="KW-1185">Reference proteome</keyword>
<dbReference type="EMBL" id="MDYQ01000033">
    <property type="protein sequence ID" value="PRP86309.1"/>
    <property type="molecule type" value="Genomic_DNA"/>
</dbReference>
<evidence type="ECO:0000256" key="7">
    <source>
        <dbReference type="ARBA" id="ARBA00022676"/>
    </source>
</evidence>
<keyword evidence="11" id="KW-0460">Magnesium</keyword>
<comment type="catalytic activity">
    <reaction evidence="16">
        <text>a di-trans,poly-cis-dolichyl phosphate + GDP-alpha-D-mannose = a di-trans,poly-cis-dolichyl beta-D-mannosyl phosphate + GDP</text>
        <dbReference type="Rhea" id="RHEA:21184"/>
        <dbReference type="Rhea" id="RHEA-COMP:19498"/>
        <dbReference type="Rhea" id="RHEA-COMP:19501"/>
        <dbReference type="ChEBI" id="CHEBI:57527"/>
        <dbReference type="ChEBI" id="CHEBI:57683"/>
        <dbReference type="ChEBI" id="CHEBI:58189"/>
        <dbReference type="ChEBI" id="CHEBI:58211"/>
    </reaction>
</comment>
<comment type="cofactor">
    <cofactor evidence="3">
        <name>Mg(2+)</name>
        <dbReference type="ChEBI" id="CHEBI:18420"/>
    </cofactor>
</comment>
<evidence type="ECO:0000259" key="18">
    <source>
        <dbReference type="Pfam" id="PF00535"/>
    </source>
</evidence>
<evidence type="ECO:0000256" key="13">
    <source>
        <dbReference type="ARBA" id="ARBA00023136"/>
    </source>
</evidence>
<evidence type="ECO:0000256" key="10">
    <source>
        <dbReference type="ARBA" id="ARBA00022723"/>
    </source>
</evidence>
<keyword evidence="7 16" id="KW-0328">Glycosyltransferase</keyword>
<evidence type="ECO:0000256" key="14">
    <source>
        <dbReference type="ARBA" id="ARBA00023211"/>
    </source>
</evidence>
<dbReference type="GO" id="GO:0006488">
    <property type="term" value="P:dolichol-linked oligosaccharide biosynthetic process"/>
    <property type="evidence" value="ECO:0007669"/>
    <property type="project" value="TreeGrafter"/>
</dbReference>
<dbReference type="EC" id="2.4.1.83" evidence="16"/>
<evidence type="ECO:0000256" key="15">
    <source>
        <dbReference type="ARBA" id="ARBA00053724"/>
    </source>
</evidence>
<comment type="cofactor">
    <cofactor evidence="1">
        <name>Ca(2+)</name>
        <dbReference type="ChEBI" id="CHEBI:29108"/>
    </cofactor>
</comment>
<keyword evidence="13 17" id="KW-0472">Membrane</keyword>
<evidence type="ECO:0000313" key="19">
    <source>
        <dbReference type="EMBL" id="PRP86309.1"/>
    </source>
</evidence>
<evidence type="ECO:0000256" key="11">
    <source>
        <dbReference type="ARBA" id="ARBA00022842"/>
    </source>
</evidence>
<dbReference type="InterPro" id="IPR001173">
    <property type="entry name" value="Glyco_trans_2-like"/>
</dbReference>
<dbReference type="Gene3D" id="3.90.550.10">
    <property type="entry name" value="Spore Coat Polysaccharide Biosynthesis Protein SpsA, Chain A"/>
    <property type="match status" value="1"/>
</dbReference>
<feature type="domain" description="Glycosyltransferase 2-like" evidence="18">
    <location>
        <begin position="14"/>
        <end position="186"/>
    </location>
</feature>
<organism evidence="19 20">
    <name type="scientific">Planoprotostelium fungivorum</name>
    <dbReference type="NCBI Taxonomy" id="1890364"/>
    <lineage>
        <taxon>Eukaryota</taxon>
        <taxon>Amoebozoa</taxon>
        <taxon>Evosea</taxon>
        <taxon>Variosea</taxon>
        <taxon>Cavosteliida</taxon>
        <taxon>Cavosteliaceae</taxon>
        <taxon>Planoprotostelium</taxon>
    </lineage>
</organism>
<accession>A0A2P6NQS7</accession>
<dbReference type="GO" id="GO:0004582">
    <property type="term" value="F:dolichyl-phosphate beta-D-mannosyltransferase activity"/>
    <property type="evidence" value="ECO:0007669"/>
    <property type="project" value="UniProtKB-UniRule"/>
</dbReference>
<comment type="subunit">
    <text evidence="16">Component of the dolichol-phosphate mannose (DPM) synthase complex.</text>
</comment>
<dbReference type="GO" id="GO:0006506">
    <property type="term" value="P:GPI anchor biosynthetic process"/>
    <property type="evidence" value="ECO:0007669"/>
    <property type="project" value="TreeGrafter"/>
</dbReference>
<keyword evidence="12 17" id="KW-1133">Transmembrane helix</keyword>
<feature type="transmembrane region" description="Helical" evidence="17">
    <location>
        <begin position="251"/>
        <end position="275"/>
    </location>
</feature>
<evidence type="ECO:0000313" key="20">
    <source>
        <dbReference type="Proteomes" id="UP000241769"/>
    </source>
</evidence>
<dbReference type="PANTHER" id="PTHR43398">
    <property type="entry name" value="DOLICHOL-PHOSPHATE MANNOSYLTRANSFERASE SUBUNIT 1"/>
    <property type="match status" value="1"/>
</dbReference>
<dbReference type="CDD" id="cd06442">
    <property type="entry name" value="DPM1_like"/>
    <property type="match status" value="1"/>
</dbReference>
<keyword evidence="16" id="KW-0256">Endoplasmic reticulum</keyword>
<gene>
    <name evidence="19" type="ORF">PROFUN_05450</name>
</gene>
<dbReference type="UniPathway" id="UPA00378"/>
<evidence type="ECO:0000256" key="17">
    <source>
        <dbReference type="SAM" id="Phobius"/>
    </source>
</evidence>
<evidence type="ECO:0000256" key="4">
    <source>
        <dbReference type="ARBA" id="ARBA00004308"/>
    </source>
</evidence>
<dbReference type="SUPFAM" id="SSF53448">
    <property type="entry name" value="Nucleotide-diphospho-sugar transferases"/>
    <property type="match status" value="1"/>
</dbReference>
<dbReference type="GO" id="GO:0046872">
    <property type="term" value="F:metal ion binding"/>
    <property type="evidence" value="ECO:0007669"/>
    <property type="project" value="UniProtKB-KW"/>
</dbReference>
<evidence type="ECO:0000256" key="12">
    <source>
        <dbReference type="ARBA" id="ARBA00022989"/>
    </source>
</evidence>
<evidence type="ECO:0000256" key="8">
    <source>
        <dbReference type="ARBA" id="ARBA00022679"/>
    </source>
</evidence>
<dbReference type="GO" id="GO:0005789">
    <property type="term" value="C:endoplasmic reticulum membrane"/>
    <property type="evidence" value="ECO:0007669"/>
    <property type="project" value="TreeGrafter"/>
</dbReference>
<protein>
    <recommendedName>
        <fullName evidence="16">Dolichol-phosphate mannosyltransferase subunit 1</fullName>
        <ecNumber evidence="16">2.4.1.83</ecNumber>
    </recommendedName>
</protein>
<sequence length="276" mass="30954">MTTQRNNQSKILASVVVPTYKEVANIRPLVTRLVNKLENSPFGTINRNNIEIIFVDDNSKDGSKERAQELKDEGYPVVFIERTTERGLSSAVLRGFNDAKGDLLLCMDADLQHPPEKAPELLEALVKNKDADFVLGTRYGEGVEIDPNWPMHRVIISKVARSLSRPLTPLSDPMSGFFGLRKSTLEQGKKINPIGFKIALELYVKCGCKNSTEVPFSFGVREAGESKLSGKVIVKYIEQLVELYSYTYGQAFIPAVLITVIFFGIFVLMILYRLFQ</sequence>
<keyword evidence="10" id="KW-0479">Metal-binding</keyword>
<dbReference type="FunFam" id="3.90.550.10:FF:000119">
    <property type="entry name" value="Dolichol-phosphate mannosyltransferase subunit 1"/>
    <property type="match status" value="1"/>
</dbReference>
<comment type="cofactor">
    <cofactor evidence="2">
        <name>Mn(2+)</name>
        <dbReference type="ChEBI" id="CHEBI:29035"/>
    </cofactor>
</comment>
<evidence type="ECO:0000256" key="9">
    <source>
        <dbReference type="ARBA" id="ARBA00022692"/>
    </source>
</evidence>
<dbReference type="InParanoid" id="A0A2P6NQS7"/>
<keyword evidence="14" id="KW-0464">Manganese</keyword>
<comment type="similarity">
    <text evidence="6 16">Belongs to the glycosyltransferase 2 family.</text>
</comment>
<keyword evidence="9 17" id="KW-0812">Transmembrane</keyword>
<dbReference type="STRING" id="1890364.A0A2P6NQS7"/>
<dbReference type="FunCoup" id="A0A2P6NQS7">
    <property type="interactions" value="634"/>
</dbReference>
<dbReference type="PANTHER" id="PTHR43398:SF1">
    <property type="entry name" value="DOLICHOL-PHOSPHATE MANNOSYLTRANSFERASE SUBUNIT 1"/>
    <property type="match status" value="1"/>
</dbReference>
<evidence type="ECO:0000256" key="6">
    <source>
        <dbReference type="ARBA" id="ARBA00006739"/>
    </source>
</evidence>
<dbReference type="OrthoDB" id="2603at2759"/>
<dbReference type="Proteomes" id="UP000241769">
    <property type="component" value="Unassembled WGS sequence"/>
</dbReference>
<proteinExistence type="inferred from homology"/>
<dbReference type="InterPro" id="IPR039528">
    <property type="entry name" value="DPM1-like"/>
</dbReference>
<dbReference type="Pfam" id="PF00535">
    <property type="entry name" value="Glycos_transf_2"/>
    <property type="match status" value="1"/>
</dbReference>
<dbReference type="InterPro" id="IPR029044">
    <property type="entry name" value="Nucleotide-diphossugar_trans"/>
</dbReference>
<name>A0A2P6NQS7_9EUKA</name>
<comment type="subcellular location">
    <subcellularLocation>
        <location evidence="4">Endomembrane system</location>
    </subcellularLocation>
    <subcellularLocation>
        <location evidence="16">Endoplasmic reticulum</location>
    </subcellularLocation>
</comment>
<dbReference type="AlphaFoldDB" id="A0A2P6NQS7"/>
<evidence type="ECO:0000256" key="1">
    <source>
        <dbReference type="ARBA" id="ARBA00001913"/>
    </source>
</evidence>
<evidence type="ECO:0000256" key="3">
    <source>
        <dbReference type="ARBA" id="ARBA00001946"/>
    </source>
</evidence>
<comment type="caution">
    <text evidence="19">The sequence shown here is derived from an EMBL/GenBank/DDBJ whole genome shotgun (WGS) entry which is preliminary data.</text>
</comment>
<reference evidence="19 20" key="1">
    <citation type="journal article" date="2018" name="Genome Biol. Evol.">
        <title>Multiple Roots of Fruiting Body Formation in Amoebozoa.</title>
        <authorList>
            <person name="Hillmann F."/>
            <person name="Forbes G."/>
            <person name="Novohradska S."/>
            <person name="Ferling I."/>
            <person name="Riege K."/>
            <person name="Groth M."/>
            <person name="Westermann M."/>
            <person name="Marz M."/>
            <person name="Spaller T."/>
            <person name="Winckler T."/>
            <person name="Schaap P."/>
            <person name="Glockner G."/>
        </authorList>
    </citation>
    <scope>NUCLEOTIDE SEQUENCE [LARGE SCALE GENOMIC DNA]</scope>
    <source>
        <strain evidence="19 20">Jena</strain>
    </source>
</reference>
<evidence type="ECO:0000256" key="16">
    <source>
        <dbReference type="RuleBase" id="RU365083"/>
    </source>
</evidence>
<dbReference type="GO" id="GO:0035269">
    <property type="term" value="P:protein O-linked glycosylation via mannose"/>
    <property type="evidence" value="ECO:0007669"/>
    <property type="project" value="TreeGrafter"/>
</dbReference>
<evidence type="ECO:0000256" key="2">
    <source>
        <dbReference type="ARBA" id="ARBA00001936"/>
    </source>
</evidence>
<comment type="pathway">
    <text evidence="5 16">Protein modification; protein glycosylation.</text>
</comment>
<keyword evidence="8 16" id="KW-0808">Transferase</keyword>
<comment type="function">
    <text evidence="15 16">Transfers mannose from GDP-mannose to dolichol monophosphate to form dolichol phosphate mannose (Dol-P-Man) which is the mannosyl donor in pathways leading to N-glycosylation, glycosyl phosphatidylinositol membrane anchoring, and O-mannosylation of proteins.</text>
</comment>